<sequence length="178" mass="19406">MASGVVLTRCSLASVACGHFVVSRSSTFLLELIVDAQMHTAHMPITGNTLNVVHSEHHHWENVPHSVNHGEPNSSAQPPLTNNTYTTRPGINSNSLCDCCPRPQHPHVGQNLQSAPVHTQPVVEVAEWSSVITNSYQPVTTMRFQSAASLTLARWECGGDFDTNKEVVVILRFKASST</sequence>
<protein>
    <submittedName>
        <fullName evidence="2">Uncharacterized protein</fullName>
    </submittedName>
</protein>
<organism evidence="2 3">
    <name type="scientific">Dentipellis fragilis</name>
    <dbReference type="NCBI Taxonomy" id="205917"/>
    <lineage>
        <taxon>Eukaryota</taxon>
        <taxon>Fungi</taxon>
        <taxon>Dikarya</taxon>
        <taxon>Basidiomycota</taxon>
        <taxon>Agaricomycotina</taxon>
        <taxon>Agaricomycetes</taxon>
        <taxon>Russulales</taxon>
        <taxon>Hericiaceae</taxon>
        <taxon>Dentipellis</taxon>
    </lineage>
</organism>
<dbReference type="Proteomes" id="UP000298327">
    <property type="component" value="Unassembled WGS sequence"/>
</dbReference>
<keyword evidence="3" id="KW-1185">Reference proteome</keyword>
<name>A0A4Y9YVG5_9AGAM</name>
<dbReference type="AlphaFoldDB" id="A0A4Y9YVG5"/>
<proteinExistence type="predicted"/>
<evidence type="ECO:0000313" key="2">
    <source>
        <dbReference type="EMBL" id="TFY65139.1"/>
    </source>
</evidence>
<gene>
    <name evidence="2" type="ORF">EVG20_g5701</name>
</gene>
<reference evidence="2 3" key="1">
    <citation type="submission" date="2019-02" db="EMBL/GenBank/DDBJ databases">
        <title>Genome sequencing of the rare red list fungi Dentipellis fragilis.</title>
        <authorList>
            <person name="Buettner E."/>
            <person name="Kellner H."/>
        </authorList>
    </citation>
    <scope>NUCLEOTIDE SEQUENCE [LARGE SCALE GENOMIC DNA]</scope>
    <source>
        <strain evidence="2 3">DSM 105465</strain>
    </source>
</reference>
<comment type="caution">
    <text evidence="2">The sequence shown here is derived from an EMBL/GenBank/DDBJ whole genome shotgun (WGS) entry which is preliminary data.</text>
</comment>
<evidence type="ECO:0000313" key="3">
    <source>
        <dbReference type="Proteomes" id="UP000298327"/>
    </source>
</evidence>
<feature type="region of interest" description="Disordered" evidence="1">
    <location>
        <begin position="68"/>
        <end position="87"/>
    </location>
</feature>
<accession>A0A4Y9YVG5</accession>
<feature type="compositionally biased region" description="Polar residues" evidence="1">
    <location>
        <begin position="71"/>
        <end position="87"/>
    </location>
</feature>
<dbReference type="EMBL" id="SEOQ01000347">
    <property type="protein sequence ID" value="TFY65139.1"/>
    <property type="molecule type" value="Genomic_DNA"/>
</dbReference>
<evidence type="ECO:0000256" key="1">
    <source>
        <dbReference type="SAM" id="MobiDB-lite"/>
    </source>
</evidence>